<evidence type="ECO:0000313" key="2">
    <source>
        <dbReference type="EMBL" id="KMQ81975.1"/>
    </source>
</evidence>
<dbReference type="AlphaFoldDB" id="A0A0J7MMY6"/>
<feature type="non-terminal residue" evidence="2">
    <location>
        <position position="91"/>
    </location>
</feature>
<dbReference type="Proteomes" id="UP000036403">
    <property type="component" value="Unassembled WGS sequence"/>
</dbReference>
<evidence type="ECO:0000256" key="1">
    <source>
        <dbReference type="SAM" id="Coils"/>
    </source>
</evidence>
<proteinExistence type="predicted"/>
<dbReference type="PaxDb" id="67767-A0A0J7MMY6"/>
<keyword evidence="2" id="KW-0030">Aminoacyl-tRNA synthetase</keyword>
<comment type="caution">
    <text evidence="2">The sequence shown here is derived from an EMBL/GenBank/DDBJ whole genome shotgun (WGS) entry which is preliminary data.</text>
</comment>
<sequence length="91" mass="10811">MANENETLELEKLKERREIILAKVNELISEVRNLVLKEELNDDEKEQLQCLENNIHRKENEISKVTTTIQDMIPVGELKQDMDKMDQFQEK</sequence>
<dbReference type="GO" id="GO:0004812">
    <property type="term" value="F:aminoacyl-tRNA ligase activity"/>
    <property type="evidence" value="ECO:0007669"/>
    <property type="project" value="UniProtKB-KW"/>
</dbReference>
<reference evidence="2 3" key="1">
    <citation type="submission" date="2015-04" db="EMBL/GenBank/DDBJ databases">
        <title>Lasius niger genome sequencing.</title>
        <authorList>
            <person name="Konorov E.A."/>
            <person name="Nikitin M.A."/>
            <person name="Kirill M.V."/>
            <person name="Chang P."/>
        </authorList>
    </citation>
    <scope>NUCLEOTIDE SEQUENCE [LARGE SCALE GENOMIC DNA]</scope>
    <source>
        <tissue evidence="2">Whole</tissue>
    </source>
</reference>
<keyword evidence="3" id="KW-1185">Reference proteome</keyword>
<accession>A0A0J7MMY6</accession>
<keyword evidence="1" id="KW-0175">Coiled coil</keyword>
<gene>
    <name evidence="2" type="ORF">RF55_24611</name>
</gene>
<feature type="coiled-coil region" evidence="1">
    <location>
        <begin position="3"/>
        <end position="68"/>
    </location>
</feature>
<dbReference type="EMBL" id="LBMM01029785">
    <property type="protein sequence ID" value="KMQ81975.1"/>
    <property type="molecule type" value="Genomic_DNA"/>
</dbReference>
<name>A0A0J7MMY6_LASNI</name>
<keyword evidence="2" id="KW-0436">Ligase</keyword>
<evidence type="ECO:0000313" key="3">
    <source>
        <dbReference type="Proteomes" id="UP000036403"/>
    </source>
</evidence>
<protein>
    <submittedName>
        <fullName evidence="2">Seryl-trna synthetase</fullName>
    </submittedName>
</protein>
<organism evidence="2 3">
    <name type="scientific">Lasius niger</name>
    <name type="common">Black garden ant</name>
    <dbReference type="NCBI Taxonomy" id="67767"/>
    <lineage>
        <taxon>Eukaryota</taxon>
        <taxon>Metazoa</taxon>
        <taxon>Ecdysozoa</taxon>
        <taxon>Arthropoda</taxon>
        <taxon>Hexapoda</taxon>
        <taxon>Insecta</taxon>
        <taxon>Pterygota</taxon>
        <taxon>Neoptera</taxon>
        <taxon>Endopterygota</taxon>
        <taxon>Hymenoptera</taxon>
        <taxon>Apocrita</taxon>
        <taxon>Aculeata</taxon>
        <taxon>Formicoidea</taxon>
        <taxon>Formicidae</taxon>
        <taxon>Formicinae</taxon>
        <taxon>Lasius</taxon>
        <taxon>Lasius</taxon>
    </lineage>
</organism>